<dbReference type="PANTHER" id="PTHR42794:SF1">
    <property type="entry name" value="HEMIN IMPORT ATP-BINDING PROTEIN HMUV"/>
    <property type="match status" value="1"/>
</dbReference>
<dbReference type="SMART" id="SM00382">
    <property type="entry name" value="AAA"/>
    <property type="match status" value="1"/>
</dbReference>
<dbReference type="InterPro" id="IPR003439">
    <property type="entry name" value="ABC_transporter-like_ATP-bd"/>
</dbReference>
<reference evidence="7" key="1">
    <citation type="journal article" date="2019" name="Int. J. Syst. Evol. Microbiol.">
        <title>The Global Catalogue of Microorganisms (GCM) 10K type strain sequencing project: providing services to taxonomists for standard genome sequencing and annotation.</title>
        <authorList>
            <consortium name="The Broad Institute Genomics Platform"/>
            <consortium name="The Broad Institute Genome Sequencing Center for Infectious Disease"/>
            <person name="Wu L."/>
            <person name="Ma J."/>
        </authorList>
    </citation>
    <scope>NUCLEOTIDE SEQUENCE [LARGE SCALE GENOMIC DNA]</scope>
    <source>
        <strain evidence="7">JCM 17688</strain>
    </source>
</reference>
<evidence type="ECO:0000256" key="2">
    <source>
        <dbReference type="ARBA" id="ARBA00022741"/>
    </source>
</evidence>
<proteinExistence type="predicted"/>
<dbReference type="Gene3D" id="3.40.50.300">
    <property type="entry name" value="P-loop containing nucleotide triphosphate hydrolases"/>
    <property type="match status" value="1"/>
</dbReference>
<evidence type="ECO:0000259" key="5">
    <source>
        <dbReference type="PROSITE" id="PS50893"/>
    </source>
</evidence>
<dbReference type="GO" id="GO:0005524">
    <property type="term" value="F:ATP binding"/>
    <property type="evidence" value="ECO:0007669"/>
    <property type="project" value="UniProtKB-KW"/>
</dbReference>
<evidence type="ECO:0000256" key="3">
    <source>
        <dbReference type="ARBA" id="ARBA00022840"/>
    </source>
</evidence>
<accession>A0ABP8JGU1</accession>
<dbReference type="InterPro" id="IPR003593">
    <property type="entry name" value="AAA+_ATPase"/>
</dbReference>
<dbReference type="PROSITE" id="PS00211">
    <property type="entry name" value="ABC_TRANSPORTER_1"/>
    <property type="match status" value="1"/>
</dbReference>
<dbReference type="InterPro" id="IPR017871">
    <property type="entry name" value="ABC_transporter-like_CS"/>
</dbReference>
<keyword evidence="3 6" id="KW-0067">ATP-binding</keyword>
<dbReference type="PROSITE" id="PS50893">
    <property type="entry name" value="ABC_TRANSPORTER_2"/>
    <property type="match status" value="1"/>
</dbReference>
<evidence type="ECO:0000313" key="7">
    <source>
        <dbReference type="Proteomes" id="UP001500635"/>
    </source>
</evidence>
<evidence type="ECO:0000313" key="6">
    <source>
        <dbReference type="EMBL" id="GAA4390330.1"/>
    </source>
</evidence>
<sequence>MTSPTVALAADAVTVRRRGATVLDAVSLQLRAGEVMCLVGPNGAGKSTLVAALAGSLVPHSGTVGTGGEPLRRLSTLAQARRRAVLPQQHTIGFAFTCREVVEMGRFPWRGTPQAAEDDGAVAAAIDECAVGHLAERPFGSLSGGERARVALARVLAQRTPVLLLDEPTAALDPHHQESVMQVVRRRAAEGDAALVVVHDLSLAAAYSDRVAVLVDGRIDAVGPPVEVLTEERLERVYGLPMATVTVAGQRLIVPRRSPDPAERRFTDRQVGLA</sequence>
<dbReference type="InterPro" id="IPR027417">
    <property type="entry name" value="P-loop_NTPase"/>
</dbReference>
<dbReference type="PANTHER" id="PTHR42794">
    <property type="entry name" value="HEMIN IMPORT ATP-BINDING PROTEIN HMUV"/>
    <property type="match status" value="1"/>
</dbReference>
<protein>
    <submittedName>
        <fullName evidence="6">Heme ABC transporter ATP-binding protein</fullName>
    </submittedName>
</protein>
<keyword evidence="1" id="KW-0813">Transport</keyword>
<dbReference type="Pfam" id="PF00005">
    <property type="entry name" value="ABC_tran"/>
    <property type="match status" value="1"/>
</dbReference>
<comment type="caution">
    <text evidence="6">The sequence shown here is derived from an EMBL/GenBank/DDBJ whole genome shotgun (WGS) entry which is preliminary data.</text>
</comment>
<evidence type="ECO:0000256" key="1">
    <source>
        <dbReference type="ARBA" id="ARBA00022448"/>
    </source>
</evidence>
<evidence type="ECO:0000256" key="4">
    <source>
        <dbReference type="ARBA" id="ARBA00022967"/>
    </source>
</evidence>
<name>A0ABP8JGU1_9ACTN</name>
<organism evidence="6 7">
    <name type="scientific">Tsukamurella soli</name>
    <dbReference type="NCBI Taxonomy" id="644556"/>
    <lineage>
        <taxon>Bacteria</taxon>
        <taxon>Bacillati</taxon>
        <taxon>Actinomycetota</taxon>
        <taxon>Actinomycetes</taxon>
        <taxon>Mycobacteriales</taxon>
        <taxon>Tsukamurellaceae</taxon>
        <taxon>Tsukamurella</taxon>
    </lineage>
</organism>
<feature type="domain" description="ABC transporter" evidence="5">
    <location>
        <begin position="8"/>
        <end position="241"/>
    </location>
</feature>
<dbReference type="NCBIfam" id="NF010068">
    <property type="entry name" value="PRK13548.1"/>
    <property type="match status" value="1"/>
</dbReference>
<gene>
    <name evidence="6" type="ORF">GCM10023147_18150</name>
</gene>
<keyword evidence="7" id="KW-1185">Reference proteome</keyword>
<dbReference type="RefSeq" id="WP_344994058.1">
    <property type="nucleotide sequence ID" value="NZ_BAABFR010000022.1"/>
</dbReference>
<keyword evidence="4" id="KW-1278">Translocase</keyword>
<dbReference type="SUPFAM" id="SSF52540">
    <property type="entry name" value="P-loop containing nucleoside triphosphate hydrolases"/>
    <property type="match status" value="1"/>
</dbReference>
<dbReference type="Proteomes" id="UP001500635">
    <property type="component" value="Unassembled WGS sequence"/>
</dbReference>
<dbReference type="CDD" id="cd03214">
    <property type="entry name" value="ABC_Iron-Siderophores_B12_Hemin"/>
    <property type="match status" value="1"/>
</dbReference>
<keyword evidence="2" id="KW-0547">Nucleotide-binding</keyword>
<dbReference type="EMBL" id="BAABFR010000022">
    <property type="protein sequence ID" value="GAA4390330.1"/>
    <property type="molecule type" value="Genomic_DNA"/>
</dbReference>